<dbReference type="Proteomes" id="UP000075881">
    <property type="component" value="Unassembled WGS sequence"/>
</dbReference>
<feature type="compositionally biased region" description="Polar residues" evidence="1">
    <location>
        <begin position="330"/>
        <end position="340"/>
    </location>
</feature>
<feature type="compositionally biased region" description="Polar residues" evidence="1">
    <location>
        <begin position="437"/>
        <end position="453"/>
    </location>
</feature>
<feature type="region of interest" description="Disordered" evidence="1">
    <location>
        <begin position="359"/>
        <end position="406"/>
    </location>
</feature>
<feature type="compositionally biased region" description="Polar residues" evidence="1">
    <location>
        <begin position="211"/>
        <end position="222"/>
    </location>
</feature>
<feature type="region of interest" description="Disordered" evidence="1">
    <location>
        <begin position="601"/>
        <end position="690"/>
    </location>
</feature>
<feature type="region of interest" description="Disordered" evidence="1">
    <location>
        <begin position="437"/>
        <end position="508"/>
    </location>
</feature>
<evidence type="ECO:0000313" key="2">
    <source>
        <dbReference type="EnsemblMetazoa" id="ACHR002927-PA"/>
    </source>
</evidence>
<dbReference type="EnsemblMetazoa" id="ACHR002927-RA">
    <property type="protein sequence ID" value="ACHR002927-PA"/>
    <property type="gene ID" value="ACHR002927"/>
</dbReference>
<name>A0A182JWP5_9DIPT</name>
<feature type="region of interest" description="Disordered" evidence="1">
    <location>
        <begin position="534"/>
        <end position="586"/>
    </location>
</feature>
<feature type="compositionally biased region" description="Low complexity" evidence="1">
    <location>
        <begin position="652"/>
        <end position="664"/>
    </location>
</feature>
<reference evidence="3" key="1">
    <citation type="submission" date="2013-03" db="EMBL/GenBank/DDBJ databases">
        <title>The Genome Sequence of Anopheles christyi ACHKN1017.</title>
        <authorList>
            <consortium name="The Broad Institute Genomics Platform"/>
            <person name="Neafsey D.E."/>
            <person name="Besansky N."/>
            <person name="Walker B."/>
            <person name="Young S.K."/>
            <person name="Zeng Q."/>
            <person name="Gargeya S."/>
            <person name="Fitzgerald M."/>
            <person name="Haas B."/>
            <person name="Abouelleil A."/>
            <person name="Allen A.W."/>
            <person name="Alvarado L."/>
            <person name="Arachchi H.M."/>
            <person name="Berlin A.M."/>
            <person name="Chapman S.B."/>
            <person name="Gainer-Dewar J."/>
            <person name="Goldberg J."/>
            <person name="Griggs A."/>
            <person name="Gujja S."/>
            <person name="Hansen M."/>
            <person name="Howarth C."/>
            <person name="Imamovic A."/>
            <person name="Ireland A."/>
            <person name="Larimer J."/>
            <person name="McCowan C."/>
            <person name="Murphy C."/>
            <person name="Pearson M."/>
            <person name="Poon T.W."/>
            <person name="Priest M."/>
            <person name="Roberts A."/>
            <person name="Saif S."/>
            <person name="Shea T."/>
            <person name="Sisk P."/>
            <person name="Sykes S."/>
            <person name="Wortman J."/>
            <person name="Nusbaum C."/>
            <person name="Birren B."/>
        </authorList>
    </citation>
    <scope>NUCLEOTIDE SEQUENCE [LARGE SCALE GENOMIC DNA]</scope>
    <source>
        <strain evidence="3">ACHKN1017</strain>
    </source>
</reference>
<feature type="compositionally biased region" description="Low complexity" evidence="1">
    <location>
        <begin position="561"/>
        <end position="572"/>
    </location>
</feature>
<proteinExistence type="predicted"/>
<feature type="compositionally biased region" description="Low complexity" evidence="1">
    <location>
        <begin position="118"/>
        <end position="129"/>
    </location>
</feature>
<feature type="region of interest" description="Disordered" evidence="1">
    <location>
        <begin position="163"/>
        <end position="290"/>
    </location>
</feature>
<feature type="compositionally biased region" description="Polar residues" evidence="1">
    <location>
        <begin position="364"/>
        <end position="397"/>
    </location>
</feature>
<accession>A0A182JWP5</accession>
<feature type="compositionally biased region" description="Low complexity" evidence="1">
    <location>
        <begin position="268"/>
        <end position="280"/>
    </location>
</feature>
<feature type="compositionally biased region" description="Basic and acidic residues" evidence="1">
    <location>
        <begin position="548"/>
        <end position="559"/>
    </location>
</feature>
<reference evidence="2" key="2">
    <citation type="submission" date="2020-05" db="UniProtKB">
        <authorList>
            <consortium name="EnsemblMetazoa"/>
        </authorList>
    </citation>
    <scope>IDENTIFICATION</scope>
    <source>
        <strain evidence="2">ACHKN1017</strain>
    </source>
</reference>
<evidence type="ECO:0000313" key="3">
    <source>
        <dbReference type="Proteomes" id="UP000075881"/>
    </source>
</evidence>
<evidence type="ECO:0000256" key="1">
    <source>
        <dbReference type="SAM" id="MobiDB-lite"/>
    </source>
</evidence>
<protein>
    <submittedName>
        <fullName evidence="2">Uncharacterized protein</fullName>
    </submittedName>
</protein>
<sequence length="690" mass="74202">MPLNPLSTTVTNAAQNNAQQLHLSGIDPQDADLVLSTLRHQRDLFSGPLGIPDVTTRVGSVIHAFETMARQRQTLGGRDSYRADKPYDTMATGAGSSKYRTHRSNVKRIGDTNRHKIILPSPKISPSSSAEMGHFYNGQQFQHQPQASHNPSHYQQTLRQYHPDHQHPQHHHHHHPPTSFSYTDPHGVPPGVRRHVSGGGNGETPGEASIHINNNNFEQNLPHSVDDHNSQTLPRTAFPASSGVPGTNTIAAGTTAAGDSTELPHFQLNNENESSNFDSLNLDDDYRKSSFGKQSNLLHHQQQQHHQQHQQLFQRRNPPSNINTLLLARTQQPSGSSGNRTGRGLWSLFSGGGGASSGVVSHNPFRNQQSTADQSTSIAPGYSSSRNNPNVFFNANSSPPPTEHIAMETSTTMPTSTASIAPLQMSTATASQSTGTMRYYNHDNNVNSANRRSVPSHYDEHGHQAGHNVAHGVEEDGQDDRGTAYRGNEGDTGIANEGDNEAADNHVSGDKFLRGSTVSQSFIKNVRIIGKKSSSYDVSGASNANNSTRKDSKKREQDPVRSSTRRGSSTAGDGAGTSGSSNGFKHRGSLMMAAATKHFTKRNRAPQPGTNVGAGSETVAPDTDELTGTLRPKPPEDAPNNHAGESATNETGSVKGSSGGPPVVNARASSGAANKRLLLFQPRTIDRAEI</sequence>
<feature type="region of interest" description="Disordered" evidence="1">
    <location>
        <begin position="330"/>
        <end position="349"/>
    </location>
</feature>
<feature type="compositionally biased region" description="Low complexity" evidence="1">
    <location>
        <begin position="246"/>
        <end position="258"/>
    </location>
</feature>
<feature type="compositionally biased region" description="Polar residues" evidence="1">
    <location>
        <begin position="534"/>
        <end position="547"/>
    </location>
</feature>
<dbReference type="AlphaFoldDB" id="A0A182JWP5"/>
<organism evidence="2 3">
    <name type="scientific">Anopheles christyi</name>
    <dbReference type="NCBI Taxonomy" id="43041"/>
    <lineage>
        <taxon>Eukaryota</taxon>
        <taxon>Metazoa</taxon>
        <taxon>Ecdysozoa</taxon>
        <taxon>Arthropoda</taxon>
        <taxon>Hexapoda</taxon>
        <taxon>Insecta</taxon>
        <taxon>Pterygota</taxon>
        <taxon>Neoptera</taxon>
        <taxon>Endopterygota</taxon>
        <taxon>Diptera</taxon>
        <taxon>Nematocera</taxon>
        <taxon>Culicoidea</taxon>
        <taxon>Culicidae</taxon>
        <taxon>Anophelinae</taxon>
        <taxon>Anopheles</taxon>
    </lineage>
</organism>
<dbReference type="VEuPathDB" id="VectorBase:ACHR002927"/>
<feature type="region of interest" description="Disordered" evidence="1">
    <location>
        <begin position="78"/>
        <end position="133"/>
    </location>
</feature>
<keyword evidence="3" id="KW-1185">Reference proteome</keyword>